<protein>
    <submittedName>
        <fullName evidence="1">Thioesterase family protein</fullName>
    </submittedName>
</protein>
<dbReference type="Gene3D" id="3.10.129.10">
    <property type="entry name" value="Hotdog Thioesterase"/>
    <property type="match status" value="1"/>
</dbReference>
<organism evidence="1 2">
    <name type="scientific">Microbacterium aoyamense</name>
    <dbReference type="NCBI Taxonomy" id="344166"/>
    <lineage>
        <taxon>Bacteria</taxon>
        <taxon>Bacillati</taxon>
        <taxon>Actinomycetota</taxon>
        <taxon>Actinomycetes</taxon>
        <taxon>Micrococcales</taxon>
        <taxon>Microbacteriaceae</taxon>
        <taxon>Microbacterium</taxon>
    </lineage>
</organism>
<dbReference type="CDD" id="cd00586">
    <property type="entry name" value="4HBT"/>
    <property type="match status" value="1"/>
</dbReference>
<dbReference type="Pfam" id="PF13279">
    <property type="entry name" value="4HBT_2"/>
    <property type="match status" value="1"/>
</dbReference>
<accession>A0ABN2PU26</accession>
<dbReference type="SUPFAM" id="SSF54637">
    <property type="entry name" value="Thioesterase/thiol ester dehydrase-isomerase"/>
    <property type="match status" value="1"/>
</dbReference>
<evidence type="ECO:0000313" key="2">
    <source>
        <dbReference type="Proteomes" id="UP001501343"/>
    </source>
</evidence>
<keyword evidence="2" id="KW-1185">Reference proteome</keyword>
<gene>
    <name evidence="1" type="ORF">GCM10009775_23940</name>
</gene>
<dbReference type="InterPro" id="IPR029069">
    <property type="entry name" value="HotDog_dom_sf"/>
</dbReference>
<name>A0ABN2PU26_9MICO</name>
<proteinExistence type="predicted"/>
<dbReference type="Proteomes" id="UP001501343">
    <property type="component" value="Unassembled WGS sequence"/>
</dbReference>
<evidence type="ECO:0000313" key="1">
    <source>
        <dbReference type="EMBL" id="GAA1930989.1"/>
    </source>
</evidence>
<reference evidence="1 2" key="1">
    <citation type="journal article" date="2019" name="Int. J. Syst. Evol. Microbiol.">
        <title>The Global Catalogue of Microorganisms (GCM) 10K type strain sequencing project: providing services to taxonomists for standard genome sequencing and annotation.</title>
        <authorList>
            <consortium name="The Broad Institute Genomics Platform"/>
            <consortium name="The Broad Institute Genome Sequencing Center for Infectious Disease"/>
            <person name="Wu L."/>
            <person name="Ma J."/>
        </authorList>
    </citation>
    <scope>NUCLEOTIDE SEQUENCE [LARGE SCALE GENOMIC DNA]</scope>
    <source>
        <strain evidence="1 2">JCM 14900</strain>
    </source>
</reference>
<sequence length="154" mass="17002">MQSGQIDENGHLNVIRYLDIQARATTVACGEYGLDLSYPAECGMGLFSVDHHARYLRELRLGDAYRVHVRLLGASVTGLHTMAYMVGIAGGEVVSTLESLLLNVDLETRRVTRLRSDRAERVAAGLRRDSALPWTSATCSSIRLRGRPLIDLPH</sequence>
<comment type="caution">
    <text evidence="1">The sequence shown here is derived from an EMBL/GenBank/DDBJ whole genome shotgun (WGS) entry which is preliminary data.</text>
</comment>
<dbReference type="EMBL" id="BAAAOF010000004">
    <property type="protein sequence ID" value="GAA1930989.1"/>
    <property type="molecule type" value="Genomic_DNA"/>
</dbReference>